<name>A0ABS8Z1Y0_9PSEU</name>
<protein>
    <submittedName>
        <fullName evidence="2">Uncharacterized protein</fullName>
    </submittedName>
</protein>
<evidence type="ECO:0000256" key="1">
    <source>
        <dbReference type="SAM" id="Phobius"/>
    </source>
</evidence>
<dbReference type="RefSeq" id="WP_250109431.1">
    <property type="nucleotide sequence ID" value="NZ_JAJVCN010000001.1"/>
</dbReference>
<gene>
    <name evidence="2" type="ORF">LWC34_03710</name>
</gene>
<comment type="caution">
    <text evidence="2">The sequence shown here is derived from an EMBL/GenBank/DDBJ whole genome shotgun (WGS) entry which is preliminary data.</text>
</comment>
<feature type="transmembrane region" description="Helical" evidence="1">
    <location>
        <begin position="20"/>
        <end position="40"/>
    </location>
</feature>
<sequence length="62" mass="6451">MLLVTDLAVARDAFVTGFNVVGAISATVAIAAAIAVKVLLRNVAKPAEAPTEHTEPQSKHVR</sequence>
<evidence type="ECO:0000313" key="2">
    <source>
        <dbReference type="EMBL" id="MCE7001941.1"/>
    </source>
</evidence>
<keyword evidence="1" id="KW-1133">Transmembrane helix</keyword>
<accession>A0ABS8Z1Y0</accession>
<reference evidence="2 3" key="1">
    <citation type="submission" date="2021-12" db="EMBL/GenBank/DDBJ databases">
        <title>Genome sequence of Kibdelosporangium philippinense ATCC 49844.</title>
        <authorList>
            <person name="Fedorov E.A."/>
            <person name="Omeragic M."/>
            <person name="Shalygina K.F."/>
            <person name="Maclea K.S."/>
        </authorList>
    </citation>
    <scope>NUCLEOTIDE SEQUENCE [LARGE SCALE GENOMIC DNA]</scope>
    <source>
        <strain evidence="2 3">ATCC 49844</strain>
    </source>
</reference>
<keyword evidence="1" id="KW-0472">Membrane</keyword>
<proteinExistence type="predicted"/>
<dbReference type="Proteomes" id="UP001521150">
    <property type="component" value="Unassembled WGS sequence"/>
</dbReference>
<keyword evidence="1" id="KW-0812">Transmembrane</keyword>
<dbReference type="EMBL" id="JAJVCN010000001">
    <property type="protein sequence ID" value="MCE7001941.1"/>
    <property type="molecule type" value="Genomic_DNA"/>
</dbReference>
<keyword evidence="3" id="KW-1185">Reference proteome</keyword>
<evidence type="ECO:0000313" key="3">
    <source>
        <dbReference type="Proteomes" id="UP001521150"/>
    </source>
</evidence>
<organism evidence="2 3">
    <name type="scientific">Kibdelosporangium philippinense</name>
    <dbReference type="NCBI Taxonomy" id="211113"/>
    <lineage>
        <taxon>Bacteria</taxon>
        <taxon>Bacillati</taxon>
        <taxon>Actinomycetota</taxon>
        <taxon>Actinomycetes</taxon>
        <taxon>Pseudonocardiales</taxon>
        <taxon>Pseudonocardiaceae</taxon>
        <taxon>Kibdelosporangium</taxon>
    </lineage>
</organism>